<accession>A0A369LPA4</accession>
<keyword evidence="1" id="KW-0175">Coiled coil</keyword>
<evidence type="ECO:0000256" key="2">
    <source>
        <dbReference type="SAM" id="MobiDB-lite"/>
    </source>
</evidence>
<comment type="caution">
    <text evidence="3">The sequence shown here is derived from an EMBL/GenBank/DDBJ whole genome shotgun (WGS) entry which is preliminary data.</text>
</comment>
<feature type="compositionally biased region" description="Low complexity" evidence="2">
    <location>
        <begin position="220"/>
        <end position="260"/>
    </location>
</feature>
<dbReference type="AlphaFoldDB" id="A0A369LPA4"/>
<protein>
    <submittedName>
        <fullName evidence="3">Peptidase</fullName>
    </submittedName>
</protein>
<reference evidence="3 4" key="1">
    <citation type="journal article" date="2018" name="Elife">
        <title>Discovery and characterization of a prevalent human gut bacterial enzyme sufficient for the inactivation of a family of plant toxins.</title>
        <authorList>
            <person name="Koppel N."/>
            <person name="Bisanz J.E."/>
            <person name="Pandelia M.E."/>
            <person name="Turnbaugh P.J."/>
            <person name="Balskus E.P."/>
        </authorList>
    </citation>
    <scope>NUCLEOTIDE SEQUENCE [LARGE SCALE GENOMIC DNA]</scope>
    <source>
        <strain evidence="3 4">OB21 GAM31</strain>
    </source>
</reference>
<sequence>MSAGSLTFACAAPAYADEVSDAQNALSAAEARMSQIASEHEALVKQAEELQQQIDEATQGVMDAQAAAQTGRNKLGIYATQEYKTGGISLIKVLLESQSISDLVNNMQYFDAIQEDQARQIAEQKQLEATLNDALDDLNKKKDEQVKAISDAEAKQTEAQQVVAQATAHLSDAQAAAEAARLAELQKQAEALKAQQEAQSQTEQAPAEESKGAAEKAEESGNGAASNSGNQSSSGSSSGSSNSNGSGSNNSNSSNTSTSGWQSGVVSAYGSTSDGTLGAHTATGAIVSESSMGVAVPMSMPNYRSYFGRSVEISYGGRTVVAVVNDCGGLGGGSRALDLQPGVWKALGASSCFDWGVRTVSYRFL</sequence>
<dbReference type="Gene3D" id="6.10.250.3150">
    <property type="match status" value="1"/>
</dbReference>
<dbReference type="Proteomes" id="UP000253975">
    <property type="component" value="Unassembled WGS sequence"/>
</dbReference>
<dbReference type="Gene3D" id="2.40.40.10">
    <property type="entry name" value="RlpA-like domain"/>
    <property type="match status" value="1"/>
</dbReference>
<dbReference type="InterPro" id="IPR036908">
    <property type="entry name" value="RlpA-like_sf"/>
</dbReference>
<organism evidence="3 4">
    <name type="scientific">Slackia isoflavoniconvertens</name>
    <dbReference type="NCBI Taxonomy" id="572010"/>
    <lineage>
        <taxon>Bacteria</taxon>
        <taxon>Bacillati</taxon>
        <taxon>Actinomycetota</taxon>
        <taxon>Coriobacteriia</taxon>
        <taxon>Eggerthellales</taxon>
        <taxon>Eggerthellaceae</taxon>
        <taxon>Slackia</taxon>
    </lineage>
</organism>
<dbReference type="EMBL" id="PPTO01000001">
    <property type="protein sequence ID" value="RDB61180.1"/>
    <property type="molecule type" value="Genomic_DNA"/>
</dbReference>
<feature type="compositionally biased region" description="Basic and acidic residues" evidence="2">
    <location>
        <begin position="208"/>
        <end position="219"/>
    </location>
</feature>
<feature type="coiled-coil region" evidence="1">
    <location>
        <begin position="19"/>
        <end position="67"/>
    </location>
</feature>
<evidence type="ECO:0000313" key="4">
    <source>
        <dbReference type="Proteomes" id="UP000253975"/>
    </source>
</evidence>
<dbReference type="SUPFAM" id="SSF50685">
    <property type="entry name" value="Barwin-like endoglucanases"/>
    <property type="match status" value="1"/>
</dbReference>
<feature type="region of interest" description="Disordered" evidence="2">
    <location>
        <begin position="193"/>
        <end position="260"/>
    </location>
</feature>
<feature type="compositionally biased region" description="Low complexity" evidence="2">
    <location>
        <begin position="193"/>
        <end position="207"/>
    </location>
</feature>
<gene>
    <name evidence="3" type="ORF">C1881_00135</name>
</gene>
<evidence type="ECO:0000256" key="1">
    <source>
        <dbReference type="SAM" id="Coils"/>
    </source>
</evidence>
<name>A0A369LPA4_9ACTN</name>
<dbReference type="CDD" id="cd22191">
    <property type="entry name" value="DPBB_RlpA_EXP_N-like"/>
    <property type="match status" value="1"/>
</dbReference>
<evidence type="ECO:0000313" key="3">
    <source>
        <dbReference type="EMBL" id="RDB61180.1"/>
    </source>
</evidence>
<proteinExistence type="predicted"/>